<dbReference type="EMBL" id="JARJCW010000059">
    <property type="protein sequence ID" value="KAJ7201268.1"/>
    <property type="molecule type" value="Genomic_DNA"/>
</dbReference>
<dbReference type="AlphaFoldDB" id="A0AAD6V6R8"/>
<dbReference type="Proteomes" id="UP001219525">
    <property type="component" value="Unassembled WGS sequence"/>
</dbReference>
<name>A0AAD6V6R8_9AGAR</name>
<feature type="region of interest" description="Disordered" evidence="1">
    <location>
        <begin position="287"/>
        <end position="306"/>
    </location>
</feature>
<reference evidence="2" key="1">
    <citation type="submission" date="2023-03" db="EMBL/GenBank/DDBJ databases">
        <title>Massive genome expansion in bonnet fungi (Mycena s.s.) driven by repeated elements and novel gene families across ecological guilds.</title>
        <authorList>
            <consortium name="Lawrence Berkeley National Laboratory"/>
            <person name="Harder C.B."/>
            <person name="Miyauchi S."/>
            <person name="Viragh M."/>
            <person name="Kuo A."/>
            <person name="Thoen E."/>
            <person name="Andreopoulos B."/>
            <person name="Lu D."/>
            <person name="Skrede I."/>
            <person name="Drula E."/>
            <person name="Henrissat B."/>
            <person name="Morin E."/>
            <person name="Kohler A."/>
            <person name="Barry K."/>
            <person name="LaButti K."/>
            <person name="Morin E."/>
            <person name="Salamov A."/>
            <person name="Lipzen A."/>
            <person name="Mereny Z."/>
            <person name="Hegedus B."/>
            <person name="Baldrian P."/>
            <person name="Stursova M."/>
            <person name="Weitz H."/>
            <person name="Taylor A."/>
            <person name="Grigoriev I.V."/>
            <person name="Nagy L.G."/>
            <person name="Martin F."/>
            <person name="Kauserud H."/>
        </authorList>
    </citation>
    <scope>NUCLEOTIDE SEQUENCE</scope>
    <source>
        <strain evidence="2">9144</strain>
    </source>
</reference>
<evidence type="ECO:0000313" key="2">
    <source>
        <dbReference type="EMBL" id="KAJ7201268.1"/>
    </source>
</evidence>
<sequence>MSCSNGITRFGFSYSHHVAAGRISPRSPSTRLYGLTSLTDILFLHPRTKTRLLTFSAFPTIPNGSHAGFPVGIVLNACYVVAGNRRVQLLVVLGEVIADVQMHLPRRPPSCSQHPITFWSPERLAAPDLWRGHEAKDEQLKVIARKSESDVSTSTKTLDTCCLVTGAVSGVRASHLVPMAERPWWESHIREITAFGHFMGDLNSIYNEITLRGDLDVQVFDQGEMLLAPFEEKIVTLVLSPTAEDLAYEHHFQTVNLPSRIRRAYLFIRFAWNIMKFNAQTLTYTESRPSLDDDKEDNMDEGTGSS</sequence>
<organism evidence="2 3">
    <name type="scientific">Mycena pura</name>
    <dbReference type="NCBI Taxonomy" id="153505"/>
    <lineage>
        <taxon>Eukaryota</taxon>
        <taxon>Fungi</taxon>
        <taxon>Dikarya</taxon>
        <taxon>Basidiomycota</taxon>
        <taxon>Agaricomycotina</taxon>
        <taxon>Agaricomycetes</taxon>
        <taxon>Agaricomycetidae</taxon>
        <taxon>Agaricales</taxon>
        <taxon>Marasmiineae</taxon>
        <taxon>Mycenaceae</taxon>
        <taxon>Mycena</taxon>
    </lineage>
</organism>
<evidence type="ECO:0000256" key="1">
    <source>
        <dbReference type="SAM" id="MobiDB-lite"/>
    </source>
</evidence>
<accession>A0AAD6V6R8</accession>
<gene>
    <name evidence="2" type="ORF">GGX14DRAFT_400056</name>
</gene>
<proteinExistence type="predicted"/>
<evidence type="ECO:0000313" key="3">
    <source>
        <dbReference type="Proteomes" id="UP001219525"/>
    </source>
</evidence>
<protein>
    <recommendedName>
        <fullName evidence="4">HNH nuclease domain-containing protein</fullName>
    </recommendedName>
</protein>
<comment type="caution">
    <text evidence="2">The sequence shown here is derived from an EMBL/GenBank/DDBJ whole genome shotgun (WGS) entry which is preliminary data.</text>
</comment>
<evidence type="ECO:0008006" key="4">
    <source>
        <dbReference type="Google" id="ProtNLM"/>
    </source>
</evidence>
<keyword evidence="3" id="KW-1185">Reference proteome</keyword>